<keyword evidence="2" id="KW-1185">Reference proteome</keyword>
<protein>
    <submittedName>
        <fullName evidence="1">Uncharacterized protein</fullName>
    </submittedName>
</protein>
<comment type="caution">
    <text evidence="1">The sequence shown here is derived from an EMBL/GenBank/DDBJ whole genome shotgun (WGS) entry which is preliminary data.</text>
</comment>
<name>A0A198UEF4_MORCA</name>
<sequence>MCFASIWCSALELVVLCFGTKNPCQQIKTVKQAFDQKYCVMKK</sequence>
<accession>A0A198UEF4</accession>
<evidence type="ECO:0000313" key="1">
    <source>
        <dbReference type="EMBL" id="OAU94796.1"/>
    </source>
</evidence>
<reference evidence="1 2" key="1">
    <citation type="journal article" date="2016" name="Genome Biol. Evol.">
        <title>Comparative Genomic Analyses of the Moraxella catarrhalis Serosensitive and Seroresistant Lineages Demonstrate Their Independent Evolution.</title>
        <authorList>
            <person name="Earl J.P."/>
            <person name="de Vries S.P."/>
            <person name="Ahmed A."/>
            <person name="Powell E."/>
            <person name="Schultz M.P."/>
            <person name="Hermans P.W."/>
            <person name="Hill D.J."/>
            <person name="Zhou Z."/>
            <person name="Constantinidou C.I."/>
            <person name="Hu F.Z."/>
            <person name="Bootsma H.J."/>
            <person name="Ehrlich G.D."/>
        </authorList>
    </citation>
    <scope>NUCLEOTIDE SEQUENCE [LARGE SCALE GENOMIC DNA]</scope>
    <source>
        <strain evidence="1 2">Z7542</strain>
    </source>
</reference>
<proteinExistence type="predicted"/>
<dbReference type="AlphaFoldDB" id="A0A198UEF4"/>
<organism evidence="1 2">
    <name type="scientific">Moraxella catarrhalis</name>
    <name type="common">Branhamella catarrhalis</name>
    <dbReference type="NCBI Taxonomy" id="480"/>
    <lineage>
        <taxon>Bacteria</taxon>
        <taxon>Pseudomonadati</taxon>
        <taxon>Pseudomonadota</taxon>
        <taxon>Gammaproteobacteria</taxon>
        <taxon>Moraxellales</taxon>
        <taxon>Moraxellaceae</taxon>
        <taxon>Moraxella</taxon>
    </lineage>
</organism>
<dbReference type="PATRIC" id="fig|480.237.peg.136"/>
<gene>
    <name evidence="1" type="ORF">AO384_2153</name>
</gene>
<evidence type="ECO:0000313" key="2">
    <source>
        <dbReference type="Proteomes" id="UP000078228"/>
    </source>
</evidence>
<dbReference type="Proteomes" id="UP000078228">
    <property type="component" value="Unassembled WGS sequence"/>
</dbReference>
<dbReference type="EMBL" id="LXHC01000028">
    <property type="protein sequence ID" value="OAU94796.1"/>
    <property type="molecule type" value="Genomic_DNA"/>
</dbReference>